<keyword evidence="14 17" id="KW-0472">Membrane</keyword>
<dbReference type="InterPro" id="IPR036890">
    <property type="entry name" value="HATPase_C_sf"/>
</dbReference>
<proteinExistence type="predicted"/>
<protein>
    <recommendedName>
        <fullName evidence="15">C4-dicarboxylate transport sensor protein DctB</fullName>
        <ecNumber evidence="3">2.7.13.3</ecNumber>
    </recommendedName>
</protein>
<keyword evidence="7" id="KW-0808">Transferase</keyword>
<dbReference type="InterPro" id="IPR038188">
    <property type="entry name" value="TorS_sensor_sf"/>
</dbReference>
<sequence>MNSINRFGIRSRFFFAFGALTALTLLASVIGWLSYNRLGDELNQVVEGNIYTLSLMADLKEQGTKVTLMAPTLLAAEDEKEQQMIRQELNQDMTIMVSLLPDISSATQDEQALPALFKQIEVLNRALKELNDNVVKKLNIQQQKKSENRRLRWIASGFLSDINDLIENLQRSQFSHYNQSVPDAWIIKNSYDQKPTTAINADLQLLYRIKADVNLLINLVDRAQHLPDLNSLIATQAYSDEIVQRIRQDIEAVGEIQGIATLKQTIVNIVFLTRGDNNMFSLRSQERSVQQSGESLLTHIREQLNLLNQQIEAQTLKTEQAAQTSVQNARKTIQKGRIWMLTMVAASMVLSILIVWLYVGRNMVGRITRLDASMRAIANGNLEEKVDVRGNDEIGAMARSLVSFRDQLATLQEDLVQAGKLAALGQLSAGIAHEINQPLSAIGHYSHNGVRLLQAGRTEETEKNLKQISNLTRRATTIITRLKSMARKDQSTLVKIHIEQAVENALQLLENDEIRNKTCIKVHFAQQDNVVRADLVQLEQVILNLITNAFNALSDQEDKQIRINCCHHNDTIELRVQDNGPGISQQAREQIFEPFFTTKRRSQNLGLGLSISYNIIKNFGGKLMVEDTGDQGASFCIQLPIYRRDHL</sequence>
<evidence type="ECO:0000256" key="5">
    <source>
        <dbReference type="ARBA" id="ARBA00022519"/>
    </source>
</evidence>
<dbReference type="SMART" id="SM00387">
    <property type="entry name" value="HATPase_c"/>
    <property type="match status" value="1"/>
</dbReference>
<dbReference type="SMART" id="SM00388">
    <property type="entry name" value="HisKA"/>
    <property type="match status" value="1"/>
</dbReference>
<keyword evidence="4" id="KW-1003">Cell membrane</keyword>
<dbReference type="InterPro" id="IPR003661">
    <property type="entry name" value="HisK_dim/P_dom"/>
</dbReference>
<feature type="domain" description="Histidine kinase" evidence="18">
    <location>
        <begin position="430"/>
        <end position="643"/>
    </location>
</feature>
<dbReference type="FunFam" id="1.10.287.130:FF:000049">
    <property type="entry name" value="C4-dicarboxylate transport sensor protein DctB"/>
    <property type="match status" value="1"/>
</dbReference>
<dbReference type="InterPro" id="IPR036097">
    <property type="entry name" value="HisK_dim/P_sf"/>
</dbReference>
<dbReference type="InterPro" id="IPR003660">
    <property type="entry name" value="HAMP_dom"/>
</dbReference>
<dbReference type="SUPFAM" id="SSF47384">
    <property type="entry name" value="Homodimeric domain of signal transducing histidine kinase"/>
    <property type="match status" value="1"/>
</dbReference>
<evidence type="ECO:0000256" key="17">
    <source>
        <dbReference type="SAM" id="Phobius"/>
    </source>
</evidence>
<evidence type="ECO:0000256" key="7">
    <source>
        <dbReference type="ARBA" id="ARBA00022679"/>
    </source>
</evidence>
<organism evidence="20 21">
    <name type="scientific">Oceanospirillum sediminis</name>
    <dbReference type="NCBI Taxonomy" id="2760088"/>
    <lineage>
        <taxon>Bacteria</taxon>
        <taxon>Pseudomonadati</taxon>
        <taxon>Pseudomonadota</taxon>
        <taxon>Gammaproteobacteria</taxon>
        <taxon>Oceanospirillales</taxon>
        <taxon>Oceanospirillaceae</taxon>
        <taxon>Oceanospirillum</taxon>
    </lineage>
</organism>
<feature type="domain" description="HAMP" evidence="19">
    <location>
        <begin position="361"/>
        <end position="413"/>
    </location>
</feature>
<evidence type="ECO:0000256" key="8">
    <source>
        <dbReference type="ARBA" id="ARBA00022692"/>
    </source>
</evidence>
<dbReference type="RefSeq" id="WP_182811991.1">
    <property type="nucleotide sequence ID" value="NZ_JACJFM010000059.1"/>
</dbReference>
<dbReference type="Pfam" id="PF02518">
    <property type="entry name" value="HATPase_c"/>
    <property type="match status" value="1"/>
</dbReference>
<dbReference type="SUPFAM" id="SSF158472">
    <property type="entry name" value="HAMP domain-like"/>
    <property type="match status" value="1"/>
</dbReference>
<evidence type="ECO:0000256" key="4">
    <source>
        <dbReference type="ARBA" id="ARBA00022475"/>
    </source>
</evidence>
<keyword evidence="8 17" id="KW-0812">Transmembrane</keyword>
<keyword evidence="9" id="KW-0547">Nucleotide-binding</keyword>
<feature type="coiled-coil region" evidence="16">
    <location>
        <begin position="113"/>
        <end position="140"/>
    </location>
</feature>
<dbReference type="InterPro" id="IPR005467">
    <property type="entry name" value="His_kinase_dom"/>
</dbReference>
<dbReference type="GO" id="GO:0005886">
    <property type="term" value="C:plasma membrane"/>
    <property type="evidence" value="ECO:0007669"/>
    <property type="project" value="UniProtKB-SubCell"/>
</dbReference>
<dbReference type="AlphaFoldDB" id="A0A839IX51"/>
<evidence type="ECO:0000256" key="10">
    <source>
        <dbReference type="ARBA" id="ARBA00022777"/>
    </source>
</evidence>
<keyword evidence="11" id="KW-0067">ATP-binding</keyword>
<keyword evidence="5" id="KW-0997">Cell inner membrane</keyword>
<evidence type="ECO:0000256" key="14">
    <source>
        <dbReference type="ARBA" id="ARBA00023136"/>
    </source>
</evidence>
<dbReference type="PANTHER" id="PTHR43065">
    <property type="entry name" value="SENSOR HISTIDINE KINASE"/>
    <property type="match status" value="1"/>
</dbReference>
<dbReference type="PANTHER" id="PTHR43065:SF46">
    <property type="entry name" value="C4-DICARBOXYLATE TRANSPORT SENSOR PROTEIN DCTB"/>
    <property type="match status" value="1"/>
</dbReference>
<keyword evidence="12 17" id="KW-1133">Transmembrane helix</keyword>
<dbReference type="SMART" id="SM00304">
    <property type="entry name" value="HAMP"/>
    <property type="match status" value="1"/>
</dbReference>
<evidence type="ECO:0000256" key="1">
    <source>
        <dbReference type="ARBA" id="ARBA00000085"/>
    </source>
</evidence>
<evidence type="ECO:0000256" key="9">
    <source>
        <dbReference type="ARBA" id="ARBA00022741"/>
    </source>
</evidence>
<reference evidence="20 21" key="1">
    <citation type="submission" date="2020-08" db="EMBL/GenBank/DDBJ databases">
        <title>Oceanospirillum sp. nov. isolated from marine sediment.</title>
        <authorList>
            <person name="Ji X."/>
        </authorList>
    </citation>
    <scope>NUCLEOTIDE SEQUENCE [LARGE SCALE GENOMIC DNA]</scope>
    <source>
        <strain evidence="20 21">D5</strain>
    </source>
</reference>
<dbReference type="EC" id="2.7.13.3" evidence="3"/>
<keyword evidence="10" id="KW-0418">Kinase</keyword>
<evidence type="ECO:0000313" key="21">
    <source>
        <dbReference type="Proteomes" id="UP000565262"/>
    </source>
</evidence>
<dbReference type="Pfam" id="PF00672">
    <property type="entry name" value="HAMP"/>
    <property type="match status" value="1"/>
</dbReference>
<evidence type="ECO:0000256" key="11">
    <source>
        <dbReference type="ARBA" id="ARBA00022840"/>
    </source>
</evidence>
<gene>
    <name evidence="20" type="ORF">H4O21_23305</name>
</gene>
<keyword evidence="6" id="KW-0597">Phosphoprotein</keyword>
<evidence type="ECO:0000256" key="12">
    <source>
        <dbReference type="ARBA" id="ARBA00022989"/>
    </source>
</evidence>
<keyword evidence="16" id="KW-0175">Coiled coil</keyword>
<dbReference type="PROSITE" id="PS50109">
    <property type="entry name" value="HIS_KIN"/>
    <property type="match status" value="1"/>
</dbReference>
<evidence type="ECO:0000313" key="20">
    <source>
        <dbReference type="EMBL" id="MBB1489541.1"/>
    </source>
</evidence>
<evidence type="ECO:0000256" key="15">
    <source>
        <dbReference type="ARBA" id="ARBA00073143"/>
    </source>
</evidence>
<comment type="caution">
    <text evidence="20">The sequence shown here is derived from an EMBL/GenBank/DDBJ whole genome shotgun (WGS) entry which is preliminary data.</text>
</comment>
<dbReference type="CDD" id="cd06225">
    <property type="entry name" value="HAMP"/>
    <property type="match status" value="1"/>
</dbReference>
<dbReference type="InterPro" id="IPR004358">
    <property type="entry name" value="Sig_transdc_His_kin-like_C"/>
</dbReference>
<name>A0A839IX51_9GAMM</name>
<dbReference type="Gene3D" id="1.10.287.130">
    <property type="match status" value="1"/>
</dbReference>
<dbReference type="GO" id="GO:0005524">
    <property type="term" value="F:ATP binding"/>
    <property type="evidence" value="ECO:0007669"/>
    <property type="project" value="UniProtKB-KW"/>
</dbReference>
<dbReference type="SUPFAM" id="SSF55874">
    <property type="entry name" value="ATPase domain of HSP90 chaperone/DNA topoisomerase II/histidine kinase"/>
    <property type="match status" value="1"/>
</dbReference>
<dbReference type="PROSITE" id="PS50885">
    <property type="entry name" value="HAMP"/>
    <property type="match status" value="1"/>
</dbReference>
<dbReference type="EMBL" id="JACJFM010000059">
    <property type="protein sequence ID" value="MBB1489541.1"/>
    <property type="molecule type" value="Genomic_DNA"/>
</dbReference>
<comment type="subcellular location">
    <subcellularLocation>
        <location evidence="2">Cell inner membrane</location>
        <topology evidence="2">Multi-pass membrane protein</topology>
    </subcellularLocation>
</comment>
<evidence type="ECO:0000256" key="13">
    <source>
        <dbReference type="ARBA" id="ARBA00023012"/>
    </source>
</evidence>
<comment type="catalytic activity">
    <reaction evidence="1">
        <text>ATP + protein L-histidine = ADP + protein N-phospho-L-histidine.</text>
        <dbReference type="EC" id="2.7.13.3"/>
    </reaction>
</comment>
<dbReference type="Pfam" id="PF12729">
    <property type="entry name" value="4HB_MCP_1"/>
    <property type="match status" value="1"/>
</dbReference>
<dbReference type="Gene3D" id="3.30.565.10">
    <property type="entry name" value="Histidine kinase-like ATPase, C-terminal domain"/>
    <property type="match status" value="1"/>
</dbReference>
<feature type="transmembrane region" description="Helical" evidence="17">
    <location>
        <begin position="338"/>
        <end position="359"/>
    </location>
</feature>
<evidence type="ECO:0000259" key="19">
    <source>
        <dbReference type="PROSITE" id="PS50885"/>
    </source>
</evidence>
<dbReference type="InterPro" id="IPR003594">
    <property type="entry name" value="HATPase_dom"/>
</dbReference>
<evidence type="ECO:0000256" key="6">
    <source>
        <dbReference type="ARBA" id="ARBA00022553"/>
    </source>
</evidence>
<evidence type="ECO:0000259" key="18">
    <source>
        <dbReference type="PROSITE" id="PS50109"/>
    </source>
</evidence>
<evidence type="ECO:0000256" key="2">
    <source>
        <dbReference type="ARBA" id="ARBA00004429"/>
    </source>
</evidence>
<keyword evidence="13" id="KW-0902">Two-component regulatory system</keyword>
<dbReference type="Proteomes" id="UP000565262">
    <property type="component" value="Unassembled WGS sequence"/>
</dbReference>
<evidence type="ECO:0000256" key="16">
    <source>
        <dbReference type="SAM" id="Coils"/>
    </source>
</evidence>
<keyword evidence="21" id="KW-1185">Reference proteome</keyword>
<evidence type="ECO:0000256" key="3">
    <source>
        <dbReference type="ARBA" id="ARBA00012438"/>
    </source>
</evidence>
<dbReference type="Pfam" id="PF00512">
    <property type="entry name" value="HisKA"/>
    <property type="match status" value="1"/>
</dbReference>
<accession>A0A839IX51</accession>
<dbReference type="GO" id="GO:0000155">
    <property type="term" value="F:phosphorelay sensor kinase activity"/>
    <property type="evidence" value="ECO:0007669"/>
    <property type="project" value="InterPro"/>
</dbReference>
<dbReference type="CDD" id="cd00082">
    <property type="entry name" value="HisKA"/>
    <property type="match status" value="1"/>
</dbReference>
<dbReference type="PRINTS" id="PR00344">
    <property type="entry name" value="BCTRLSENSOR"/>
</dbReference>
<dbReference type="Gene3D" id="6.10.340.10">
    <property type="match status" value="1"/>
</dbReference>
<feature type="transmembrane region" description="Helical" evidence="17">
    <location>
        <begin position="12"/>
        <end position="35"/>
    </location>
</feature>
<dbReference type="Gene3D" id="1.20.58.920">
    <property type="match status" value="1"/>
</dbReference>
<dbReference type="InterPro" id="IPR024478">
    <property type="entry name" value="HlyB_4HB_MCP"/>
</dbReference>